<dbReference type="PATRIC" id="fig|1030009.3.peg.2468"/>
<evidence type="ECO:0000313" key="2">
    <source>
        <dbReference type="Proteomes" id="UP000000486"/>
    </source>
</evidence>
<dbReference type="Gene3D" id="1.20.120.450">
    <property type="entry name" value="dinb family like domain"/>
    <property type="match status" value="1"/>
</dbReference>
<dbReference type="PIRSF" id="PIRSF031551">
    <property type="entry name" value="DUF1706"/>
    <property type="match status" value="1"/>
</dbReference>
<dbReference type="HOGENOM" id="CLU_133748_0_0_9"/>
<accession>A0A0E0UZE1</accession>
<dbReference type="Proteomes" id="UP000000486">
    <property type="component" value="Chromosome"/>
</dbReference>
<dbReference type="InterPro" id="IPR012550">
    <property type="entry name" value="DUF1706"/>
</dbReference>
<reference evidence="1 2" key="1">
    <citation type="journal article" date="2011" name="J. Bacteriol.">
        <title>Genome sequence of the nonpathogenic Listeria monocytogenes serovar 4a strain M7.</title>
        <authorList>
            <person name="Chen J."/>
            <person name="Xia Y."/>
            <person name="Cheng C."/>
            <person name="Fang C."/>
            <person name="Shan Y."/>
            <person name="Jin G."/>
            <person name="Fang W."/>
        </authorList>
    </citation>
    <scope>NUCLEOTIDE SEQUENCE [LARGE SCALE GENOMIC DNA]</scope>
    <source>
        <strain evidence="1 2">M7</strain>
    </source>
</reference>
<name>A0A0E0UZE1_LISMM</name>
<proteinExistence type="predicted"/>
<evidence type="ECO:0000313" key="1">
    <source>
        <dbReference type="EMBL" id="AEH93483.1"/>
    </source>
</evidence>
<sequence length="170" mass="20160">MVRPKNKEELLQQSTTSYQKLMDLIDSIPKEMQQHAFPFEDRDKNIRDVVVHLHEWHKMALNWYEVGMRGEKPFMPAEGYTWKTTPALNLVIWKKYQTMGLEEARNLLATTHHEEMRIIAEHSNEELFTKKYYKWTNTTSLGAIFISSTSSHYEWAIKKIRKFKKAAGIK</sequence>
<dbReference type="InterPro" id="IPR034660">
    <property type="entry name" value="DinB/YfiT-like"/>
</dbReference>
<dbReference type="PANTHER" id="PTHR40658:SF4">
    <property type="entry name" value="HYPOTHETICAL CYTOSOLIC PROTEIN"/>
    <property type="match status" value="1"/>
</dbReference>
<evidence type="ECO:0008006" key="3">
    <source>
        <dbReference type="Google" id="ProtNLM"/>
    </source>
</evidence>
<dbReference type="AlphaFoldDB" id="A0A0E0UZE1"/>
<protein>
    <recommendedName>
        <fullName evidence="3">ClbS/DfsB family four-helix bundle protein</fullName>
    </recommendedName>
</protein>
<dbReference type="RefSeq" id="WP_003730011.1">
    <property type="nucleotide sequence ID" value="NC_017537.1"/>
</dbReference>
<dbReference type="Pfam" id="PF08020">
    <property type="entry name" value="DUF1706"/>
    <property type="match status" value="1"/>
</dbReference>
<organism evidence="1 2">
    <name type="scientific">Listeria monocytogenes serotype 4a (strain M7)</name>
    <dbReference type="NCBI Taxonomy" id="1030009"/>
    <lineage>
        <taxon>Bacteria</taxon>
        <taxon>Bacillati</taxon>
        <taxon>Bacillota</taxon>
        <taxon>Bacilli</taxon>
        <taxon>Bacillales</taxon>
        <taxon>Listeriaceae</taxon>
        <taxon>Listeria</taxon>
    </lineage>
</organism>
<dbReference type="PANTHER" id="PTHR40658">
    <property type="match status" value="1"/>
</dbReference>
<dbReference type="EMBL" id="CP002816">
    <property type="protein sequence ID" value="AEH93483.1"/>
    <property type="molecule type" value="Genomic_DNA"/>
</dbReference>
<gene>
    <name evidence="1" type="ordered locus">LMM7_2478</name>
</gene>
<dbReference type="KEGG" id="lmq:LMM7_2478"/>